<reference evidence="2" key="1">
    <citation type="submission" date="2013-08" db="EMBL/GenBank/DDBJ databases">
        <authorList>
            <person name="Mendez C."/>
            <person name="Richter M."/>
            <person name="Ferrer M."/>
            <person name="Sanchez J."/>
        </authorList>
    </citation>
    <scope>NUCLEOTIDE SEQUENCE</scope>
</reference>
<dbReference type="InterPro" id="IPR013022">
    <property type="entry name" value="Xyl_isomerase-like_TIM-brl"/>
</dbReference>
<organism evidence="2">
    <name type="scientific">mine drainage metagenome</name>
    <dbReference type="NCBI Taxonomy" id="410659"/>
    <lineage>
        <taxon>unclassified sequences</taxon>
        <taxon>metagenomes</taxon>
        <taxon>ecological metagenomes</taxon>
    </lineage>
</organism>
<evidence type="ECO:0000259" key="1">
    <source>
        <dbReference type="Pfam" id="PF01261"/>
    </source>
</evidence>
<dbReference type="AlphaFoldDB" id="T1AC72"/>
<dbReference type="GO" id="GO:0006284">
    <property type="term" value="P:base-excision repair"/>
    <property type="evidence" value="ECO:0007669"/>
    <property type="project" value="TreeGrafter"/>
</dbReference>
<feature type="non-terminal residue" evidence="2">
    <location>
        <position position="129"/>
    </location>
</feature>
<dbReference type="InterPro" id="IPR036237">
    <property type="entry name" value="Xyl_isomerase-like_sf"/>
</dbReference>
<name>T1AC72_9ZZZZ</name>
<dbReference type="GO" id="GO:0008270">
    <property type="term" value="F:zinc ion binding"/>
    <property type="evidence" value="ECO:0007669"/>
    <property type="project" value="InterPro"/>
</dbReference>
<reference evidence="2" key="2">
    <citation type="journal article" date="2014" name="ISME J.">
        <title>Microbial stratification in low pH oxic and suboxic macroscopic growths along an acid mine drainage.</title>
        <authorList>
            <person name="Mendez-Garcia C."/>
            <person name="Mesa V."/>
            <person name="Sprenger R.R."/>
            <person name="Richter M."/>
            <person name="Diez M.S."/>
            <person name="Solano J."/>
            <person name="Bargiela R."/>
            <person name="Golyshina O.V."/>
            <person name="Manteca A."/>
            <person name="Ramos J.L."/>
            <person name="Gallego J.R."/>
            <person name="Llorente I."/>
            <person name="Martins Dos Santos V.A."/>
            <person name="Jensen O.N."/>
            <person name="Pelaez A.I."/>
            <person name="Sanchez J."/>
            <person name="Ferrer M."/>
        </authorList>
    </citation>
    <scope>NUCLEOTIDE SEQUENCE</scope>
</reference>
<keyword evidence="2" id="KW-0378">Hydrolase</keyword>
<dbReference type="PANTHER" id="PTHR21445">
    <property type="entry name" value="ENDONUCLEASE IV ENDODEOXYRIBONUCLEASE IV"/>
    <property type="match status" value="1"/>
</dbReference>
<sequence>MYLGAHIGIAGGLANAPVEGRQIGCEVIQIFSKSPQMWAGPPIAPEAALRFREAVVREGLRATAVHHGYLLNLASPKSAMLRQSRKAFLDEIQRAEILGVDGLIFHPGAHTGSGVEAGIASITANLNDA</sequence>
<dbReference type="GO" id="GO:0008081">
    <property type="term" value="F:phosphoric diester hydrolase activity"/>
    <property type="evidence" value="ECO:0007669"/>
    <property type="project" value="TreeGrafter"/>
</dbReference>
<keyword evidence="2" id="KW-0540">Nuclease</keyword>
<comment type="caution">
    <text evidence="2">The sequence shown here is derived from an EMBL/GenBank/DDBJ whole genome shotgun (WGS) entry which is preliminary data.</text>
</comment>
<dbReference type="GO" id="GO:0003906">
    <property type="term" value="F:DNA-(apurinic or apyrimidinic site) endonuclease activity"/>
    <property type="evidence" value="ECO:0007669"/>
    <property type="project" value="TreeGrafter"/>
</dbReference>
<dbReference type="SUPFAM" id="SSF51658">
    <property type="entry name" value="Xylose isomerase-like"/>
    <property type="match status" value="1"/>
</dbReference>
<evidence type="ECO:0000313" key="2">
    <source>
        <dbReference type="EMBL" id="EQD39465.1"/>
    </source>
</evidence>
<proteinExistence type="predicted"/>
<dbReference type="EMBL" id="AUZY01010204">
    <property type="protein sequence ID" value="EQD39465.1"/>
    <property type="molecule type" value="Genomic_DNA"/>
</dbReference>
<dbReference type="PANTHER" id="PTHR21445:SF0">
    <property type="entry name" value="APURINIC-APYRIMIDINIC ENDONUCLEASE"/>
    <property type="match status" value="1"/>
</dbReference>
<dbReference type="Pfam" id="PF01261">
    <property type="entry name" value="AP_endonuc_2"/>
    <property type="match status" value="1"/>
</dbReference>
<dbReference type="PROSITE" id="PS51432">
    <property type="entry name" value="AP_NUCLEASE_F2_4"/>
    <property type="match status" value="1"/>
</dbReference>
<gene>
    <name evidence="2" type="ORF">B1B_15337</name>
</gene>
<dbReference type="InterPro" id="IPR001719">
    <property type="entry name" value="AP_endonuc_2"/>
</dbReference>
<accession>T1AC72</accession>
<dbReference type="Gene3D" id="3.20.20.150">
    <property type="entry name" value="Divalent-metal-dependent TIM barrel enzymes"/>
    <property type="match status" value="1"/>
</dbReference>
<feature type="domain" description="Xylose isomerase-like TIM barrel" evidence="1">
    <location>
        <begin position="21"/>
        <end position="129"/>
    </location>
</feature>
<protein>
    <submittedName>
        <fullName evidence="2">Apurinic endonuclease Apn1</fullName>
    </submittedName>
</protein>
<keyword evidence="2" id="KW-0255">Endonuclease</keyword>
<dbReference type="GO" id="GO:0003677">
    <property type="term" value="F:DNA binding"/>
    <property type="evidence" value="ECO:0007669"/>
    <property type="project" value="InterPro"/>
</dbReference>